<feature type="domain" description="HPt" evidence="17">
    <location>
        <begin position="2"/>
        <end position="109"/>
    </location>
</feature>
<name>A0A7R7EL90_9FIRM</name>
<evidence type="ECO:0000256" key="2">
    <source>
        <dbReference type="ARBA" id="ARBA00004496"/>
    </source>
</evidence>
<keyword evidence="12" id="KW-0902">Two-component regulatory system</keyword>
<evidence type="ECO:0000259" key="16">
    <source>
        <dbReference type="PROSITE" id="PS50851"/>
    </source>
</evidence>
<keyword evidence="6" id="KW-0145">Chemotaxis</keyword>
<dbReference type="PANTHER" id="PTHR43395:SF10">
    <property type="entry name" value="CHEMOTAXIS PROTEIN CHEA"/>
    <property type="match status" value="1"/>
</dbReference>
<reference evidence="18 19" key="1">
    <citation type="submission" date="2020-11" db="EMBL/GenBank/DDBJ databases">
        <title>Draft genome sequencing of a Lachnospiraceae strain isolated from anoxic soil subjected to BSD treatment.</title>
        <authorList>
            <person name="Uek A."/>
            <person name="Tonouchi A."/>
        </authorList>
    </citation>
    <scope>NUCLEOTIDE SEQUENCE [LARGE SCALE GENOMIC DNA]</scope>
    <source>
        <strain evidence="18 19">TB5</strain>
    </source>
</reference>
<dbReference type="PROSITE" id="PS50109">
    <property type="entry name" value="HIS_KIN"/>
    <property type="match status" value="1"/>
</dbReference>
<dbReference type="InterPro" id="IPR036641">
    <property type="entry name" value="HPT_dom_sf"/>
</dbReference>
<dbReference type="Gene3D" id="1.20.120.160">
    <property type="entry name" value="HPT domain"/>
    <property type="match status" value="1"/>
</dbReference>
<dbReference type="SMART" id="SM00073">
    <property type="entry name" value="HPT"/>
    <property type="match status" value="1"/>
</dbReference>
<dbReference type="InterPro" id="IPR036890">
    <property type="entry name" value="HATPase_C_sf"/>
</dbReference>
<keyword evidence="7 14" id="KW-0597">Phosphoprotein</keyword>
<evidence type="ECO:0000256" key="1">
    <source>
        <dbReference type="ARBA" id="ARBA00000085"/>
    </source>
</evidence>
<gene>
    <name evidence="18" type="primary">cheA_1</name>
    <name evidence="18" type="ORF">bsdtb5_18520</name>
</gene>
<dbReference type="Pfam" id="PF01627">
    <property type="entry name" value="Hpt"/>
    <property type="match status" value="1"/>
</dbReference>
<feature type="domain" description="Histidine kinase" evidence="15">
    <location>
        <begin position="334"/>
        <end position="538"/>
    </location>
</feature>
<proteinExistence type="predicted"/>
<dbReference type="PRINTS" id="PR00344">
    <property type="entry name" value="BCTRLSENSOR"/>
</dbReference>
<dbReference type="AlphaFoldDB" id="A0A7R7EL90"/>
<dbReference type="InterPro" id="IPR005467">
    <property type="entry name" value="His_kinase_dom"/>
</dbReference>
<dbReference type="InterPro" id="IPR008207">
    <property type="entry name" value="Sig_transdc_His_kin_Hpt_dom"/>
</dbReference>
<comment type="function">
    <text evidence="13">Involved in the transmission of sensory signals from the chemoreceptors to the flagellar motors. CheA is autophosphorylated; it can transfer its phosphate group to either CheB or CheY.</text>
</comment>
<dbReference type="PROSITE" id="PS50894">
    <property type="entry name" value="HPT"/>
    <property type="match status" value="1"/>
</dbReference>
<dbReference type="InterPro" id="IPR004358">
    <property type="entry name" value="Sig_transdc_His_kin-like_C"/>
</dbReference>
<evidence type="ECO:0000256" key="14">
    <source>
        <dbReference type="PROSITE-ProRule" id="PRU00110"/>
    </source>
</evidence>
<keyword evidence="9" id="KW-0547">Nucleotide-binding</keyword>
<dbReference type="GO" id="GO:0005737">
    <property type="term" value="C:cytoplasm"/>
    <property type="evidence" value="ECO:0007669"/>
    <property type="project" value="UniProtKB-SubCell"/>
</dbReference>
<evidence type="ECO:0000259" key="15">
    <source>
        <dbReference type="PROSITE" id="PS50109"/>
    </source>
</evidence>
<keyword evidence="8" id="KW-0808">Transferase</keyword>
<dbReference type="InterPro" id="IPR003594">
    <property type="entry name" value="HATPase_dom"/>
</dbReference>
<dbReference type="EC" id="2.7.13.3" evidence="3"/>
<dbReference type="SUPFAM" id="SSF55052">
    <property type="entry name" value="CheY-binding domain of CheA"/>
    <property type="match status" value="1"/>
</dbReference>
<dbReference type="Pfam" id="PF02518">
    <property type="entry name" value="HATPase_c"/>
    <property type="match status" value="1"/>
</dbReference>
<dbReference type="InterPro" id="IPR037006">
    <property type="entry name" value="CheA-like_homodim_sf"/>
</dbReference>
<dbReference type="InterPro" id="IPR051315">
    <property type="entry name" value="Bact_Chemotaxis_CheA"/>
</dbReference>
<evidence type="ECO:0000256" key="10">
    <source>
        <dbReference type="ARBA" id="ARBA00022777"/>
    </source>
</evidence>
<dbReference type="Gene3D" id="2.30.30.40">
    <property type="entry name" value="SH3 Domains"/>
    <property type="match status" value="1"/>
</dbReference>
<dbReference type="PROSITE" id="PS50851">
    <property type="entry name" value="CHEW"/>
    <property type="match status" value="1"/>
</dbReference>
<dbReference type="GO" id="GO:0005524">
    <property type="term" value="F:ATP binding"/>
    <property type="evidence" value="ECO:0007669"/>
    <property type="project" value="UniProtKB-KW"/>
</dbReference>
<evidence type="ECO:0000256" key="7">
    <source>
        <dbReference type="ARBA" id="ARBA00022553"/>
    </source>
</evidence>
<comment type="subcellular location">
    <subcellularLocation>
        <location evidence="2">Cytoplasm</location>
    </subcellularLocation>
</comment>
<dbReference type="GO" id="GO:0000155">
    <property type="term" value="F:phosphorelay sensor kinase activity"/>
    <property type="evidence" value="ECO:0007669"/>
    <property type="project" value="InterPro"/>
</dbReference>
<dbReference type="Pfam" id="PF01584">
    <property type="entry name" value="CheW"/>
    <property type="match status" value="1"/>
</dbReference>
<dbReference type="KEGG" id="ahb:bsdtb5_18520"/>
<evidence type="ECO:0000256" key="4">
    <source>
        <dbReference type="ARBA" id="ARBA00021495"/>
    </source>
</evidence>
<dbReference type="InterPro" id="IPR004105">
    <property type="entry name" value="CheA-like_dim"/>
</dbReference>
<dbReference type="Gene3D" id="1.10.287.560">
    <property type="entry name" value="Histidine kinase CheA-like, homodimeric domain"/>
    <property type="match status" value="1"/>
</dbReference>
<evidence type="ECO:0000256" key="9">
    <source>
        <dbReference type="ARBA" id="ARBA00022741"/>
    </source>
</evidence>
<sequence length="675" mass="77084">MSDKQNEPMLDMFLFETQELLNELEQDLLLGEKSDSLDLAKINEIFRIMHTIKGSASMMFYTHIASVAHSLEDLFYCLREENPKIVDYSRLTDLVLEVSDFIKLELEKIEQGLEPDADPEQIKNEMNQMLQKIKQDNMEMEEVNSMEQYKVVIFFDEACQMENMRAFTLIRELEDITNDMVYTPNELFDNEEALQIMRKEGFQITFLTNIGYSSIQQIFAENPFIRNFEFVEDLCEELVISSNHDDITSCSDESNCIKIEELKVEENKADKSKIEECNIEEHKAQAPNQKMISVNVNKLDVLMDLVGEIVMLEEMVMKSPDLEGLKLPNFNKTATQLQKLTGELREIVMSIRMLPLSFTFQKMHRIVRDMSKKLDKNVEIVLEGEETEVDKNIIEKISDPIMHLVRNAMDHGIETMEMRQRIGKPITGTIKLSAQNVGSDVLITIQDDGKGLNKEKILQKAKKNGLIVKPEGELTDKEIYNFIFQPGFSTKENISEFSGRGVGMDVVAKNIENIGGSVSVDSEEGKGMIVYLKLPLTLAIIEGMNLKVGASVFTIPTSIVKESFRPKSNDALMKEENHEMIMVRGEVYPILRLHHILNIKTEITDLHEGIMIMVEQNDQKICIFCDALLGQQQVVVKALPSYLRRMNQMKYLAGCTLLGDGTISLILDLANVKKK</sequence>
<evidence type="ECO:0000256" key="3">
    <source>
        <dbReference type="ARBA" id="ARBA00012438"/>
    </source>
</evidence>
<dbReference type="SUPFAM" id="SSF50341">
    <property type="entry name" value="CheW-like"/>
    <property type="match status" value="1"/>
</dbReference>
<keyword evidence="10" id="KW-0418">Kinase</keyword>
<dbReference type="SMART" id="SM00387">
    <property type="entry name" value="HATPase_c"/>
    <property type="match status" value="1"/>
</dbReference>
<dbReference type="SMART" id="SM01231">
    <property type="entry name" value="H-kinase_dim"/>
    <property type="match status" value="1"/>
</dbReference>
<evidence type="ECO:0000313" key="19">
    <source>
        <dbReference type="Proteomes" id="UP000595897"/>
    </source>
</evidence>
<feature type="domain" description="CheW-like" evidence="16">
    <location>
        <begin position="540"/>
        <end position="675"/>
    </location>
</feature>
<evidence type="ECO:0000256" key="12">
    <source>
        <dbReference type="ARBA" id="ARBA00023012"/>
    </source>
</evidence>
<dbReference type="FunFam" id="3.30.565.10:FF:000016">
    <property type="entry name" value="Chemotaxis protein CheA, putative"/>
    <property type="match status" value="1"/>
</dbReference>
<evidence type="ECO:0000259" key="17">
    <source>
        <dbReference type="PROSITE" id="PS50894"/>
    </source>
</evidence>
<dbReference type="Pfam" id="PF02895">
    <property type="entry name" value="H-kinase_dim"/>
    <property type="match status" value="1"/>
</dbReference>
<dbReference type="InterPro" id="IPR036061">
    <property type="entry name" value="CheW-like_dom_sf"/>
</dbReference>
<organism evidence="18 19">
    <name type="scientific">Anaeromicropila herbilytica</name>
    <dbReference type="NCBI Taxonomy" id="2785025"/>
    <lineage>
        <taxon>Bacteria</taxon>
        <taxon>Bacillati</taxon>
        <taxon>Bacillota</taxon>
        <taxon>Clostridia</taxon>
        <taxon>Lachnospirales</taxon>
        <taxon>Lachnospiraceae</taxon>
        <taxon>Anaeromicropila</taxon>
    </lineage>
</organism>
<dbReference type="SUPFAM" id="SSF47226">
    <property type="entry name" value="Histidine-containing phosphotransfer domain, HPT domain"/>
    <property type="match status" value="1"/>
</dbReference>
<dbReference type="RefSeq" id="WP_271715768.1">
    <property type="nucleotide sequence ID" value="NZ_AP024169.1"/>
</dbReference>
<dbReference type="GO" id="GO:0006935">
    <property type="term" value="P:chemotaxis"/>
    <property type="evidence" value="ECO:0007669"/>
    <property type="project" value="UniProtKB-KW"/>
</dbReference>
<dbReference type="Pfam" id="PF07194">
    <property type="entry name" value="P2"/>
    <property type="match status" value="1"/>
</dbReference>
<keyword evidence="11" id="KW-0067">ATP-binding</keyword>
<comment type="catalytic activity">
    <reaction evidence="1">
        <text>ATP + protein L-histidine = ADP + protein N-phospho-L-histidine.</text>
        <dbReference type="EC" id="2.7.13.3"/>
    </reaction>
</comment>
<dbReference type="EMBL" id="AP024169">
    <property type="protein sequence ID" value="BCN30557.1"/>
    <property type="molecule type" value="Genomic_DNA"/>
</dbReference>
<accession>A0A7R7EL90</accession>
<dbReference type="InterPro" id="IPR010808">
    <property type="entry name" value="CheA_P2-bd"/>
</dbReference>
<evidence type="ECO:0000256" key="6">
    <source>
        <dbReference type="ARBA" id="ARBA00022500"/>
    </source>
</evidence>
<keyword evidence="19" id="KW-1185">Reference proteome</keyword>
<evidence type="ECO:0000256" key="8">
    <source>
        <dbReference type="ARBA" id="ARBA00022679"/>
    </source>
</evidence>
<dbReference type="PANTHER" id="PTHR43395">
    <property type="entry name" value="SENSOR HISTIDINE KINASE CHEA"/>
    <property type="match status" value="1"/>
</dbReference>
<evidence type="ECO:0000256" key="5">
    <source>
        <dbReference type="ARBA" id="ARBA00022490"/>
    </source>
</evidence>
<dbReference type="SUPFAM" id="SSF55874">
    <property type="entry name" value="ATPase domain of HSP90 chaperone/DNA topoisomerase II/histidine kinase"/>
    <property type="match status" value="1"/>
</dbReference>
<evidence type="ECO:0000313" key="18">
    <source>
        <dbReference type="EMBL" id="BCN30557.1"/>
    </source>
</evidence>
<dbReference type="Proteomes" id="UP000595897">
    <property type="component" value="Chromosome"/>
</dbReference>
<dbReference type="CDD" id="cd16916">
    <property type="entry name" value="HATPase_CheA-like"/>
    <property type="match status" value="1"/>
</dbReference>
<protein>
    <recommendedName>
        <fullName evidence="4">Chemotaxis protein CheA</fullName>
        <ecNumber evidence="3">2.7.13.3</ecNumber>
    </recommendedName>
</protein>
<dbReference type="InterPro" id="IPR002545">
    <property type="entry name" value="CheW-lke_dom"/>
</dbReference>
<dbReference type="CDD" id="cd00088">
    <property type="entry name" value="HPT"/>
    <property type="match status" value="1"/>
</dbReference>
<feature type="modified residue" description="Phosphohistidine" evidence="14">
    <location>
        <position position="50"/>
    </location>
</feature>
<dbReference type="SMART" id="SM00260">
    <property type="entry name" value="CheW"/>
    <property type="match status" value="1"/>
</dbReference>
<keyword evidence="5" id="KW-0963">Cytoplasm</keyword>
<dbReference type="InterPro" id="IPR036097">
    <property type="entry name" value="HisK_dim/P_sf"/>
</dbReference>
<dbReference type="Gene3D" id="3.30.565.10">
    <property type="entry name" value="Histidine kinase-like ATPase, C-terminal domain"/>
    <property type="match status" value="1"/>
</dbReference>
<dbReference type="InterPro" id="IPR035891">
    <property type="entry name" value="CheY-binding_CheA"/>
</dbReference>
<evidence type="ECO:0000256" key="11">
    <source>
        <dbReference type="ARBA" id="ARBA00022840"/>
    </source>
</evidence>
<evidence type="ECO:0000256" key="13">
    <source>
        <dbReference type="ARBA" id="ARBA00035100"/>
    </source>
</evidence>
<dbReference type="SUPFAM" id="SSF47384">
    <property type="entry name" value="Homodimeric domain of signal transducing histidine kinase"/>
    <property type="match status" value="1"/>
</dbReference>